<comment type="subcellular location">
    <subcellularLocation>
        <location evidence="1">Membrane</location>
    </subcellularLocation>
</comment>
<keyword evidence="3" id="KW-1133">Transmembrane helix</keyword>
<dbReference type="Pfam" id="PF03100">
    <property type="entry name" value="CcmE"/>
    <property type="match status" value="1"/>
</dbReference>
<keyword evidence="3" id="KW-0812">Transmembrane</keyword>
<dbReference type="AlphaFoldDB" id="A0A0E3PH49"/>
<dbReference type="Proteomes" id="UP000033092">
    <property type="component" value="Chromosome"/>
</dbReference>
<organism evidence="4 5">
    <name type="scientific">Methanosarcina siciliae HI350</name>
    <dbReference type="NCBI Taxonomy" id="1434119"/>
    <lineage>
        <taxon>Archaea</taxon>
        <taxon>Methanobacteriati</taxon>
        <taxon>Methanobacteriota</taxon>
        <taxon>Stenosarchaea group</taxon>
        <taxon>Methanomicrobia</taxon>
        <taxon>Methanosarcinales</taxon>
        <taxon>Methanosarcinaceae</taxon>
        <taxon>Methanosarcina</taxon>
    </lineage>
</organism>
<evidence type="ECO:0008006" key="6">
    <source>
        <dbReference type="Google" id="ProtNLM"/>
    </source>
</evidence>
<dbReference type="Gene3D" id="2.40.50.140">
    <property type="entry name" value="Nucleic acid-binding proteins"/>
    <property type="match status" value="1"/>
</dbReference>
<dbReference type="SUPFAM" id="SSF82093">
    <property type="entry name" value="Heme chaperone CcmE"/>
    <property type="match status" value="1"/>
</dbReference>
<dbReference type="EMBL" id="CP009507">
    <property type="protein sequence ID" value="AKB34143.1"/>
    <property type="molecule type" value="Genomic_DNA"/>
</dbReference>
<evidence type="ECO:0000313" key="5">
    <source>
        <dbReference type="Proteomes" id="UP000033092"/>
    </source>
</evidence>
<dbReference type="GO" id="GO:0017003">
    <property type="term" value="P:protein-heme linkage"/>
    <property type="evidence" value="ECO:0007669"/>
    <property type="project" value="InterPro"/>
</dbReference>
<proteinExistence type="predicted"/>
<dbReference type="PATRIC" id="fig|1434119.4.peg.4470"/>
<sequence length="171" mass="18383">MNGTFYSGICNQLDTHSCLLSFINQEVCGTQQKVNVMIEPYGVLKMNKKKKTLLAVAFIAGVFLIGLYGVDSSEGYLAVSELLSDPQGYTGKNINAVGIVEAGSLEKAPGVTSFELKDENDENLKIHVNYVGDLPSNLAEGKQVTVSGTMISESTFEANKVITGCPSKYTE</sequence>
<evidence type="ECO:0000313" key="4">
    <source>
        <dbReference type="EMBL" id="AKB34143.1"/>
    </source>
</evidence>
<gene>
    <name evidence="4" type="ORF">MSSIH_3453</name>
</gene>
<dbReference type="GO" id="GO:0005886">
    <property type="term" value="C:plasma membrane"/>
    <property type="evidence" value="ECO:0007669"/>
    <property type="project" value="InterPro"/>
</dbReference>
<evidence type="ECO:0000256" key="2">
    <source>
        <dbReference type="ARBA" id="ARBA00023136"/>
    </source>
</evidence>
<protein>
    <recommendedName>
        <fullName evidence="6">Cytochrome c-type biogenesis protein CcmE, heme chaperone</fullName>
    </recommendedName>
</protein>
<dbReference type="KEGG" id="msz:MSSIH_3453"/>
<dbReference type="InterPro" id="IPR012340">
    <property type="entry name" value="NA-bd_OB-fold"/>
</dbReference>
<evidence type="ECO:0000256" key="1">
    <source>
        <dbReference type="ARBA" id="ARBA00004370"/>
    </source>
</evidence>
<reference evidence="4 5" key="1">
    <citation type="submission" date="2014-07" db="EMBL/GenBank/DDBJ databases">
        <title>Methanogenic archaea and the global carbon cycle.</title>
        <authorList>
            <person name="Henriksen J.R."/>
            <person name="Luke J."/>
            <person name="Reinhart S."/>
            <person name="Benedict M.N."/>
            <person name="Youngblut N.D."/>
            <person name="Metcalf M.E."/>
            <person name="Whitaker R.J."/>
            <person name="Metcalf W.W."/>
        </authorList>
    </citation>
    <scope>NUCLEOTIDE SEQUENCE [LARGE SCALE GENOMIC DNA]</scope>
    <source>
        <strain evidence="4 5">HI350</strain>
    </source>
</reference>
<name>A0A0E3PH49_9EURY</name>
<feature type="transmembrane region" description="Helical" evidence="3">
    <location>
        <begin position="52"/>
        <end position="70"/>
    </location>
</feature>
<dbReference type="HOGENOM" id="CLU_079503_3_1_2"/>
<dbReference type="GO" id="GO:0020037">
    <property type="term" value="F:heme binding"/>
    <property type="evidence" value="ECO:0007669"/>
    <property type="project" value="InterPro"/>
</dbReference>
<dbReference type="InterPro" id="IPR036127">
    <property type="entry name" value="CcmE-like_sf"/>
</dbReference>
<keyword evidence="2 3" id="KW-0472">Membrane</keyword>
<evidence type="ECO:0000256" key="3">
    <source>
        <dbReference type="SAM" id="Phobius"/>
    </source>
</evidence>
<dbReference type="InterPro" id="IPR004329">
    <property type="entry name" value="CcmE"/>
</dbReference>
<accession>A0A0E3PH49</accession>
<dbReference type="GO" id="GO:0017004">
    <property type="term" value="P:cytochrome complex assembly"/>
    <property type="evidence" value="ECO:0007669"/>
    <property type="project" value="InterPro"/>
</dbReference>